<accession>A0A3E2C9H5</accession>
<comment type="caution">
    <text evidence="4">The sequence shown here is derived from an EMBL/GenBank/DDBJ whole genome shotgun (WGS) entry which is preliminary data.</text>
</comment>
<keyword evidence="3" id="KW-0472">Membrane</keyword>
<evidence type="ECO:0000256" key="3">
    <source>
        <dbReference type="SAM" id="Phobius"/>
    </source>
</evidence>
<evidence type="ECO:0000313" key="4">
    <source>
        <dbReference type="EMBL" id="RFT28450.1"/>
    </source>
</evidence>
<keyword evidence="3" id="KW-1133">Transmembrane helix</keyword>
<dbReference type="AlphaFoldDB" id="A0A3E2C9H5"/>
<feature type="compositionally biased region" description="Basic and acidic residues" evidence="2">
    <location>
        <begin position="151"/>
        <end position="200"/>
    </location>
</feature>
<feature type="transmembrane region" description="Helical" evidence="3">
    <location>
        <begin position="24"/>
        <end position="46"/>
    </location>
</feature>
<protein>
    <submittedName>
        <fullName evidence="4">Septum formation initiator</fullName>
    </submittedName>
</protein>
<dbReference type="RefSeq" id="WP_415686452.1">
    <property type="nucleotide sequence ID" value="NZ_JBLLPI010000001.1"/>
</dbReference>
<name>A0A3E2C9H5_GARVA</name>
<feature type="coiled-coil region" evidence="1">
    <location>
        <begin position="59"/>
        <end position="86"/>
    </location>
</feature>
<evidence type="ECO:0000256" key="2">
    <source>
        <dbReference type="SAM" id="MobiDB-lite"/>
    </source>
</evidence>
<dbReference type="InterPro" id="IPR007060">
    <property type="entry name" value="FtsL/DivIC"/>
</dbReference>
<organism evidence="4 5">
    <name type="scientific">Gardnerella vaginalis</name>
    <dbReference type="NCBI Taxonomy" id="2702"/>
    <lineage>
        <taxon>Bacteria</taxon>
        <taxon>Bacillati</taxon>
        <taxon>Actinomycetota</taxon>
        <taxon>Actinomycetes</taxon>
        <taxon>Bifidobacteriales</taxon>
        <taxon>Bifidobacteriaceae</taxon>
        <taxon>Gardnerella</taxon>
    </lineage>
</organism>
<evidence type="ECO:0000313" key="5">
    <source>
        <dbReference type="Proteomes" id="UP000258379"/>
    </source>
</evidence>
<evidence type="ECO:0000256" key="1">
    <source>
        <dbReference type="SAM" id="Coils"/>
    </source>
</evidence>
<dbReference type="Pfam" id="PF04977">
    <property type="entry name" value="DivIC"/>
    <property type="match status" value="1"/>
</dbReference>
<dbReference type="EMBL" id="NNRU01000004">
    <property type="protein sequence ID" value="RFT28450.1"/>
    <property type="molecule type" value="Genomic_DNA"/>
</dbReference>
<gene>
    <name evidence="4" type="ORF">CG405_05345</name>
</gene>
<keyword evidence="1" id="KW-0175">Coiled coil</keyword>
<dbReference type="Proteomes" id="UP000258379">
    <property type="component" value="Unassembled WGS sequence"/>
</dbReference>
<feature type="region of interest" description="Disordered" evidence="2">
    <location>
        <begin position="151"/>
        <end position="206"/>
    </location>
</feature>
<reference evidence="4 5" key="1">
    <citation type="submission" date="2017-07" db="EMBL/GenBank/DDBJ databases">
        <title>A comparative genomics approach to explaining the enigmatic role of Gardnerella vaginalis in the vaginal microbiome.</title>
        <authorList>
            <person name="Vancuren S.J."/>
            <person name="Hill J.E."/>
        </authorList>
    </citation>
    <scope>NUCLEOTIDE SEQUENCE [LARGE SCALE GENOMIC DNA]</scope>
    <source>
        <strain evidence="4 5">WP023</strain>
    </source>
</reference>
<sequence>MVLRNRRTATSIVDESNQPKKKRLFSGSFVFVFMIVVAFLCSIEFVSTIRNYALSLAELHALQRDEAALKDKKQELDNNIDRWKDKAYVTAQARDRLGFIFPGEQAVRVEHPEAVTGVVPESFNKDESQYEERKALPWYSDLFYSLHKADKPDDMSMKSQDDDVNDSNKDKTSKHNKMDKSRQQNEHQKNKSSKSTDKKQSNTSRQ</sequence>
<keyword evidence="3" id="KW-0812">Transmembrane</keyword>
<proteinExistence type="predicted"/>